<dbReference type="Gene3D" id="3.90.1720.10">
    <property type="entry name" value="endopeptidase domain like (from Nostoc punctiforme)"/>
    <property type="match status" value="1"/>
</dbReference>
<dbReference type="SUPFAM" id="SSF54001">
    <property type="entry name" value="Cysteine proteinases"/>
    <property type="match status" value="1"/>
</dbReference>
<dbReference type="AlphaFoldDB" id="A0A927BQW9"/>
<keyword evidence="2" id="KW-1185">Reference proteome</keyword>
<accession>A0A927BQW9</accession>
<dbReference type="RefSeq" id="WP_190914820.1">
    <property type="nucleotide sequence ID" value="NZ_JACXIZ010000010.1"/>
</dbReference>
<comment type="caution">
    <text evidence="1">The sequence shown here is derived from an EMBL/GenBank/DDBJ whole genome shotgun (WGS) entry which is preliminary data.</text>
</comment>
<gene>
    <name evidence="1" type="ORF">IDH44_03695</name>
</gene>
<evidence type="ECO:0000313" key="2">
    <source>
        <dbReference type="Proteomes" id="UP000621560"/>
    </source>
</evidence>
<name>A0A927BQW9_9BACL</name>
<sequence>MKEKKIYVLLSDTGTWFTRMIRMYTKAELNHASIAFDPELKEVYSFGRKNPGNPFIGGFVKEDLSGELFKTATCAIYSCTVSERRYRKIRAYVQGFDEQRNRYRYNLIGLIAIMFNIKFKRENAFFCSQFVASVFEYGGSPLVAKCASLTTPSDLEKSAALQLMFRGALSEFVTAHGAAKGEKAYTATYAAGSEGRASGCLEAI</sequence>
<evidence type="ECO:0000313" key="1">
    <source>
        <dbReference type="EMBL" id="MBD2844281.1"/>
    </source>
</evidence>
<proteinExistence type="predicted"/>
<dbReference type="InterPro" id="IPR038765">
    <property type="entry name" value="Papain-like_cys_pep_sf"/>
</dbReference>
<dbReference type="Proteomes" id="UP000621560">
    <property type="component" value="Unassembled WGS sequence"/>
</dbReference>
<organism evidence="1 2">
    <name type="scientific">Paenibacillus sabuli</name>
    <dbReference type="NCBI Taxonomy" id="2772509"/>
    <lineage>
        <taxon>Bacteria</taxon>
        <taxon>Bacillati</taxon>
        <taxon>Bacillota</taxon>
        <taxon>Bacilli</taxon>
        <taxon>Bacillales</taxon>
        <taxon>Paenibacillaceae</taxon>
        <taxon>Paenibacillus</taxon>
    </lineage>
</organism>
<dbReference type="EMBL" id="JACXIZ010000010">
    <property type="protein sequence ID" value="MBD2844281.1"/>
    <property type="molecule type" value="Genomic_DNA"/>
</dbReference>
<evidence type="ECO:0008006" key="3">
    <source>
        <dbReference type="Google" id="ProtNLM"/>
    </source>
</evidence>
<reference evidence="1" key="1">
    <citation type="submission" date="2020-09" db="EMBL/GenBank/DDBJ databases">
        <title>A novel bacterium of genus Paenibacillus, isolated from South China Sea.</title>
        <authorList>
            <person name="Huang H."/>
            <person name="Mo K."/>
            <person name="Hu Y."/>
        </authorList>
    </citation>
    <scope>NUCLEOTIDE SEQUENCE</scope>
    <source>
        <strain evidence="1">IB182496</strain>
    </source>
</reference>
<protein>
    <recommendedName>
        <fullName evidence="3">Permuted papain-like amidase YaeF/Yiix C92 family enzyme</fullName>
    </recommendedName>
</protein>